<evidence type="ECO:0000256" key="3">
    <source>
        <dbReference type="ARBA" id="ARBA00013080"/>
    </source>
</evidence>
<dbReference type="GO" id="GO:0008837">
    <property type="term" value="F:diaminopimelate epimerase activity"/>
    <property type="evidence" value="ECO:0007669"/>
    <property type="project" value="UniProtKB-EC"/>
</dbReference>
<dbReference type="PROSITE" id="PS01326">
    <property type="entry name" value="DAP_EPIMERASE"/>
    <property type="match status" value="1"/>
</dbReference>
<dbReference type="Proteomes" id="UP000326331">
    <property type="component" value="Chromosome"/>
</dbReference>
<comment type="pathway">
    <text evidence="1 8">Amino-acid biosynthesis; L-lysine biosynthesis via DAP pathway; DL-2,6-diaminopimelate from LL-2,6-diaminopimelate: step 1/1.</text>
</comment>
<evidence type="ECO:0000256" key="5">
    <source>
        <dbReference type="ARBA" id="ARBA00023154"/>
    </source>
</evidence>
<comment type="subunit">
    <text evidence="8">Homodimer.</text>
</comment>
<feature type="binding site" evidence="8">
    <location>
        <position position="11"/>
    </location>
    <ligand>
        <name>substrate</name>
    </ligand>
</feature>
<evidence type="ECO:0000256" key="1">
    <source>
        <dbReference type="ARBA" id="ARBA00005196"/>
    </source>
</evidence>
<sequence>MRVTKMHGLGNDYIYLAPAREDEYDWPELSRRVSDRHFGVGSDGLILALPSKVADVRMRIFNADGSEAEMCGNGIRCLVKFAVEEGLVPADRDEVTVETLAGIKTIAVFRENGVVTAARVDMGPPSFDPADLPAAVEGPGPVIDLPLTVDGVDLRLTLVSMGNPHAIHYVQTDPAEFPLERIGPLVEHHPLFPKRVNFQVVQVLGPGEVRHRVWERGSGITLASGTSASAVAAASRLRGLTGDRIVDHMPGGDLILEWDGAGSVFMTGPAVRVFDAEWYT</sequence>
<feature type="active site" description="Proton donor" evidence="8">
    <location>
        <position position="71"/>
    </location>
</feature>
<feature type="binding site" evidence="8">
    <location>
        <begin position="215"/>
        <end position="216"/>
    </location>
    <ligand>
        <name>substrate</name>
    </ligand>
</feature>
<feature type="binding site" evidence="8">
    <location>
        <begin position="225"/>
        <end position="226"/>
    </location>
    <ligand>
        <name>substrate</name>
    </ligand>
</feature>
<reference evidence="10 11" key="1">
    <citation type="submission" date="2019-08" db="EMBL/GenBank/DDBJ databases">
        <authorList>
            <person name="Toschakov S.V."/>
        </authorList>
    </citation>
    <scope>NUCLEOTIDE SEQUENCE [LARGE SCALE GENOMIC DNA]</scope>
    <source>
        <strain evidence="10 11">3753O</strain>
    </source>
</reference>
<evidence type="ECO:0000313" key="10">
    <source>
        <dbReference type="EMBL" id="QFG03890.1"/>
    </source>
</evidence>
<evidence type="ECO:0000256" key="9">
    <source>
        <dbReference type="PROSITE-ProRule" id="PRU10125"/>
    </source>
</evidence>
<dbReference type="SUPFAM" id="SSF54506">
    <property type="entry name" value="Diaminopimelate epimerase-like"/>
    <property type="match status" value="1"/>
</dbReference>
<evidence type="ECO:0000256" key="2">
    <source>
        <dbReference type="ARBA" id="ARBA00010219"/>
    </source>
</evidence>
<keyword evidence="6 8" id="KW-0413">Isomerase</keyword>
<proteinExistence type="inferred from homology"/>
<reference evidence="10 11" key="2">
    <citation type="submission" date="2019-10" db="EMBL/GenBank/DDBJ databases">
        <title>Thermopilla bonchosmolovskayae gen. nov., sp. nov., a moderately thermophilic Chloroflexi bacterium from a Chukotka hot spring (Arctic, Russia), representing a novel classis Thermopillaia, which include previously uncultivated lineage OLB14.</title>
        <authorList>
            <person name="Kochetkova T.V."/>
            <person name="Zayulina K.S."/>
            <person name="Zhigarkov V.S."/>
            <person name="Minaev N.V."/>
            <person name="Novikov A."/>
            <person name="Toshchakov S.V."/>
            <person name="Elcheninov A.G."/>
            <person name="Kublanov I.V."/>
        </authorList>
    </citation>
    <scope>NUCLEOTIDE SEQUENCE [LARGE SCALE GENOMIC DNA]</scope>
    <source>
        <strain evidence="10 11">3753O</strain>
    </source>
</reference>
<keyword evidence="8" id="KW-0963">Cytoplasm</keyword>
<keyword evidence="5 8" id="KW-0457">Lysine biosynthesis</keyword>
<organism evidence="10 11">
    <name type="scientific">Tepidiforma bonchosmolovskayae</name>
    <dbReference type="NCBI Taxonomy" id="2601677"/>
    <lineage>
        <taxon>Bacteria</taxon>
        <taxon>Bacillati</taxon>
        <taxon>Chloroflexota</taxon>
        <taxon>Tepidiformia</taxon>
        <taxon>Tepidiformales</taxon>
        <taxon>Tepidiformaceae</taxon>
        <taxon>Tepidiforma</taxon>
    </lineage>
</organism>
<protein>
    <recommendedName>
        <fullName evidence="3 8">Diaminopimelate epimerase</fullName>
        <shortName evidence="8">DAP epimerase</shortName>
        <ecNumber evidence="3 8">5.1.1.7</ecNumber>
    </recommendedName>
    <alternativeName>
        <fullName evidence="8">PLP-independent amino acid racemase</fullName>
    </alternativeName>
</protein>
<dbReference type="PANTHER" id="PTHR31689">
    <property type="entry name" value="DIAMINOPIMELATE EPIMERASE, CHLOROPLASTIC"/>
    <property type="match status" value="1"/>
</dbReference>
<keyword evidence="4 8" id="KW-0028">Amino-acid biosynthesis</keyword>
<evidence type="ECO:0000256" key="4">
    <source>
        <dbReference type="ARBA" id="ARBA00022605"/>
    </source>
</evidence>
<feature type="site" description="Could be important to modulate the pK values of the two catalytic cysteine residues" evidence="8">
    <location>
        <position position="215"/>
    </location>
</feature>
<dbReference type="Gene3D" id="3.10.310.10">
    <property type="entry name" value="Diaminopimelate Epimerase, Chain A, domain 1"/>
    <property type="match status" value="2"/>
</dbReference>
<evidence type="ECO:0000256" key="7">
    <source>
        <dbReference type="ARBA" id="ARBA00051712"/>
    </source>
</evidence>
<comment type="similarity">
    <text evidence="2 8">Belongs to the diaminopimelate epimerase family.</text>
</comment>
<feature type="active site" evidence="9">
    <location>
        <position position="71"/>
    </location>
</feature>
<feature type="binding site" evidence="8">
    <location>
        <begin position="72"/>
        <end position="73"/>
    </location>
    <ligand>
        <name>substrate</name>
    </ligand>
</feature>
<dbReference type="RefSeq" id="WP_158067838.1">
    <property type="nucleotide sequence ID" value="NZ_CP042829.1"/>
</dbReference>
<evidence type="ECO:0000256" key="6">
    <source>
        <dbReference type="ARBA" id="ARBA00023235"/>
    </source>
</evidence>
<feature type="binding site" evidence="8">
    <location>
        <position position="62"/>
    </location>
    <ligand>
        <name>substrate</name>
    </ligand>
</feature>
<dbReference type="EMBL" id="CP042829">
    <property type="protein sequence ID" value="QFG03890.1"/>
    <property type="molecule type" value="Genomic_DNA"/>
</dbReference>
<feature type="site" description="Could be important to modulate the pK values of the two catalytic cysteine residues" evidence="8">
    <location>
        <position position="165"/>
    </location>
</feature>
<evidence type="ECO:0000313" key="11">
    <source>
        <dbReference type="Proteomes" id="UP000326331"/>
    </source>
</evidence>
<evidence type="ECO:0000256" key="8">
    <source>
        <dbReference type="HAMAP-Rule" id="MF_00197"/>
    </source>
</evidence>
<dbReference type="InterPro" id="IPR018510">
    <property type="entry name" value="DAP_epimerase_AS"/>
</dbReference>
<dbReference type="Pfam" id="PF01678">
    <property type="entry name" value="DAP_epimerase"/>
    <property type="match status" value="2"/>
</dbReference>
<comment type="catalytic activity">
    <reaction evidence="7 8">
        <text>(2S,6S)-2,6-diaminopimelate = meso-2,6-diaminopimelate</text>
        <dbReference type="Rhea" id="RHEA:15393"/>
        <dbReference type="ChEBI" id="CHEBI:57609"/>
        <dbReference type="ChEBI" id="CHEBI:57791"/>
        <dbReference type="EC" id="5.1.1.7"/>
    </reaction>
</comment>
<dbReference type="EC" id="5.1.1.7" evidence="3 8"/>
<comment type="caution">
    <text evidence="8">Lacks conserved residue(s) required for the propagation of feature annotation.</text>
</comment>
<dbReference type="PANTHER" id="PTHR31689:SF0">
    <property type="entry name" value="DIAMINOPIMELATE EPIMERASE"/>
    <property type="match status" value="1"/>
</dbReference>
<feature type="binding site" evidence="8">
    <location>
        <position position="163"/>
    </location>
    <ligand>
        <name>substrate</name>
    </ligand>
</feature>
<comment type="function">
    <text evidence="8">Catalyzes the stereoinversion of LL-2,6-diaminopimelate (L,L-DAP) to meso-diaminopimelate (meso-DAP), a precursor of L-lysine and an essential component of the bacterial peptidoglycan.</text>
</comment>
<comment type="subcellular location">
    <subcellularLocation>
        <location evidence="8">Cytoplasm</location>
    </subcellularLocation>
</comment>
<dbReference type="InterPro" id="IPR001653">
    <property type="entry name" value="DAP_epimerase_DapF"/>
</dbReference>
<keyword evidence="11" id="KW-1185">Reference proteome</keyword>
<name>A0ABX6C3P1_9CHLR</name>
<gene>
    <name evidence="8" type="primary">dapF</name>
    <name evidence="10" type="ORF">Tbon_11525</name>
</gene>
<dbReference type="HAMAP" id="MF_00197">
    <property type="entry name" value="DAP_epimerase"/>
    <property type="match status" value="1"/>
</dbReference>
<feature type="binding site" evidence="8">
    <location>
        <position position="197"/>
    </location>
    <ligand>
        <name>substrate</name>
    </ligand>
</feature>
<accession>A0ABX6C3P1</accession>
<dbReference type="NCBIfam" id="TIGR00652">
    <property type="entry name" value="DapF"/>
    <property type="match status" value="1"/>
</dbReference>